<evidence type="ECO:0000259" key="2">
    <source>
        <dbReference type="Pfam" id="PF03330"/>
    </source>
</evidence>
<gene>
    <name evidence="3" type="ORF">B0T14DRAFT_386264</name>
</gene>
<sequence>GSFTHHSPGIGLGACGTSHSSNEYTVALGYQVFDPHTPDGNGIHNTPFCKTVRASYNDKSINVTVTDRCPSCSGNDTDLSTAAFESLAPLASGVVSGTWEFV</sequence>
<dbReference type="CDD" id="cd22191">
    <property type="entry name" value="DPBB_RlpA_EXP_N-like"/>
    <property type="match status" value="1"/>
</dbReference>
<dbReference type="InterPro" id="IPR051477">
    <property type="entry name" value="Expansin_CellWall"/>
</dbReference>
<reference evidence="3" key="1">
    <citation type="submission" date="2023-06" db="EMBL/GenBank/DDBJ databases">
        <title>Genome-scale phylogeny and comparative genomics of the fungal order Sordariales.</title>
        <authorList>
            <consortium name="Lawrence Berkeley National Laboratory"/>
            <person name="Hensen N."/>
            <person name="Bonometti L."/>
            <person name="Westerberg I."/>
            <person name="Brannstrom I.O."/>
            <person name="Guillou S."/>
            <person name="Cros-Aarteil S."/>
            <person name="Calhoun S."/>
            <person name="Haridas S."/>
            <person name="Kuo A."/>
            <person name="Mondo S."/>
            <person name="Pangilinan J."/>
            <person name="Riley R."/>
            <person name="Labutti K."/>
            <person name="Andreopoulos B."/>
            <person name="Lipzen A."/>
            <person name="Chen C."/>
            <person name="Yanf M."/>
            <person name="Daum C."/>
            <person name="Ng V."/>
            <person name="Clum A."/>
            <person name="Steindorff A."/>
            <person name="Ohm R."/>
            <person name="Martin F."/>
            <person name="Silar P."/>
            <person name="Natvig D."/>
            <person name="Lalanne C."/>
            <person name="Gautier V."/>
            <person name="Ament-Velasquez S.L."/>
            <person name="Kruys A."/>
            <person name="Hutchinson M.I."/>
            <person name="Powell A.J."/>
            <person name="Barry K."/>
            <person name="Miller A.N."/>
            <person name="Grigoriev I.V."/>
            <person name="Debuchy R."/>
            <person name="Gladieux P."/>
            <person name="Thoren M.H."/>
            <person name="Johannesson H."/>
        </authorList>
    </citation>
    <scope>NUCLEOTIDE SEQUENCE</scope>
    <source>
        <strain evidence="3">CBS 606.72</strain>
    </source>
</reference>
<evidence type="ECO:0000313" key="3">
    <source>
        <dbReference type="EMBL" id="KAK0625797.1"/>
    </source>
</evidence>
<protein>
    <submittedName>
        <fullName evidence="3">RlpA-like double-psi beta-barrel-protein domain-containing protein-containing protein</fullName>
    </submittedName>
</protein>
<evidence type="ECO:0000313" key="4">
    <source>
        <dbReference type="Proteomes" id="UP001175000"/>
    </source>
</evidence>
<evidence type="ECO:0000256" key="1">
    <source>
        <dbReference type="ARBA" id="ARBA00022729"/>
    </source>
</evidence>
<dbReference type="EMBL" id="JAULSU010000002">
    <property type="protein sequence ID" value="KAK0625797.1"/>
    <property type="molecule type" value="Genomic_DNA"/>
</dbReference>
<comment type="caution">
    <text evidence="3">The sequence shown here is derived from an EMBL/GenBank/DDBJ whole genome shotgun (WGS) entry which is preliminary data.</text>
</comment>
<organism evidence="3 4">
    <name type="scientific">Immersiella caudata</name>
    <dbReference type="NCBI Taxonomy" id="314043"/>
    <lineage>
        <taxon>Eukaryota</taxon>
        <taxon>Fungi</taxon>
        <taxon>Dikarya</taxon>
        <taxon>Ascomycota</taxon>
        <taxon>Pezizomycotina</taxon>
        <taxon>Sordariomycetes</taxon>
        <taxon>Sordariomycetidae</taxon>
        <taxon>Sordariales</taxon>
        <taxon>Lasiosphaeriaceae</taxon>
        <taxon>Immersiella</taxon>
    </lineage>
</organism>
<dbReference type="InterPro" id="IPR036908">
    <property type="entry name" value="RlpA-like_sf"/>
</dbReference>
<keyword evidence="1" id="KW-0732">Signal</keyword>
<dbReference type="PANTHER" id="PTHR31836:SF28">
    <property type="entry name" value="SRCR DOMAIN-CONTAINING PROTEIN-RELATED"/>
    <property type="match status" value="1"/>
</dbReference>
<dbReference type="Proteomes" id="UP001175000">
    <property type="component" value="Unassembled WGS sequence"/>
</dbReference>
<feature type="non-terminal residue" evidence="3">
    <location>
        <position position="102"/>
    </location>
</feature>
<feature type="non-terminal residue" evidence="3">
    <location>
        <position position="1"/>
    </location>
</feature>
<keyword evidence="4" id="KW-1185">Reference proteome</keyword>
<accession>A0AA39X2J4</accession>
<dbReference type="PANTHER" id="PTHR31836">
    <property type="match status" value="1"/>
</dbReference>
<dbReference type="AlphaFoldDB" id="A0AA39X2J4"/>
<proteinExistence type="predicted"/>
<dbReference type="SUPFAM" id="SSF50685">
    <property type="entry name" value="Barwin-like endoglucanases"/>
    <property type="match status" value="1"/>
</dbReference>
<dbReference type="Pfam" id="PF03330">
    <property type="entry name" value="DPBB_1"/>
    <property type="match status" value="1"/>
</dbReference>
<feature type="domain" description="RlpA-like protein double-psi beta-barrel" evidence="2">
    <location>
        <begin position="44"/>
        <end position="96"/>
    </location>
</feature>
<dbReference type="InterPro" id="IPR009009">
    <property type="entry name" value="RlpA-like_DPBB"/>
</dbReference>
<name>A0AA39X2J4_9PEZI</name>
<dbReference type="Gene3D" id="2.40.40.10">
    <property type="entry name" value="RlpA-like domain"/>
    <property type="match status" value="1"/>
</dbReference>